<dbReference type="EMBL" id="CP104558">
    <property type="protein sequence ID" value="UXH42750.1"/>
    <property type="molecule type" value="Genomic_DNA"/>
</dbReference>
<evidence type="ECO:0000313" key="1">
    <source>
        <dbReference type="EMBL" id="UXH42750.1"/>
    </source>
</evidence>
<dbReference type="Proteomes" id="UP001064027">
    <property type="component" value="Chromosome"/>
</dbReference>
<sequence>MSAIAGSYNINQEPISYDHISTMMNALNKYPADDIQILQKDNVFFGCHSQWITPESVGEKNPLYDSERQLVITADAIIDNREELFNKLNISKSNRKEISDSKLILLSYYKWQEDCPQYLVGDFAFVIWDEKRQKLFGARDFSGARTLYYYSDSNKIAFCSLMKPLLKLPYVENEISEQWTAEFLAIPWNFETVDTGSTVYKKIKQIPPSHSITLCDGELRLNRYSTLIAKDKLNLKSNEEYEEAFLEVFNEAIHSRLRSNYSIGAHLSGGLDSGSVACLAANSLKEEKKEKLHTFSYIPIEGFIDWTPKSRVANERPLIQSTVNFNGNIKDHYFTFEEKSPLSEIDGWLDALEMPYKYFENTFWLRGMFEKAQEQGIRILLNGQRGNWTVSWGPAIDYQANLMRKFKFLRFYKEISEYSANVGVPKSRVLSVVSKKMYSTINKYKKQELLPSMIDSDFAKKTRVYETLQQHEIDLTGTLTDSYEIKKKQFEQLFYWNITGTYSSKLSIHHAVWDRDPTNDLRVVNFCLSVPEEQYVQNGFSRSLIRRSTKGILPDSIRLNQRTRGVQGADGIHRMMPVWREFIQELEELTKDSLVADVMNIPAIKSAIDTYKHEPRAEQIYDLDFRLLMRSLIFYRFMKKVS</sequence>
<protein>
    <submittedName>
        <fullName evidence="1">Asparagine synthase-related protein</fullName>
    </submittedName>
</protein>
<proteinExistence type="predicted"/>
<evidence type="ECO:0000313" key="2">
    <source>
        <dbReference type="Proteomes" id="UP001064027"/>
    </source>
</evidence>
<keyword evidence="2" id="KW-1185">Reference proteome</keyword>
<accession>A0ACD4C2B5</accession>
<organism evidence="1 2">
    <name type="scientific">Rossellomorea vietnamensis</name>
    <dbReference type="NCBI Taxonomy" id="218284"/>
    <lineage>
        <taxon>Bacteria</taxon>
        <taxon>Bacillati</taxon>
        <taxon>Bacillota</taxon>
        <taxon>Bacilli</taxon>
        <taxon>Bacillales</taxon>
        <taxon>Bacillaceae</taxon>
        <taxon>Rossellomorea</taxon>
    </lineage>
</organism>
<gene>
    <name evidence="1" type="ORF">N5C46_13535</name>
</gene>
<reference evidence="1" key="1">
    <citation type="submission" date="2022-09" db="EMBL/GenBank/DDBJ databases">
        <title>Complete genome sequence of Rossellomorea vietnamensis strain RL-WG62, a newly isolated PGPR with the potential for plant salinity stress alleviation.</title>
        <authorList>
            <person name="Ren L."/>
            <person name="Wang G."/>
            <person name="Hu H."/>
        </authorList>
    </citation>
    <scope>NUCLEOTIDE SEQUENCE</scope>
    <source>
        <strain evidence="1">RL-WG62</strain>
    </source>
</reference>
<name>A0ACD4C2B5_9BACI</name>